<gene>
    <name evidence="4" type="primary">LOC108560873</name>
</gene>
<dbReference type="Gene3D" id="2.160.20.70">
    <property type="match status" value="1"/>
</dbReference>
<dbReference type="InterPro" id="IPR013912">
    <property type="entry name" value="Adenylate_cyclase-assoc_CAP_C"/>
</dbReference>
<evidence type="ECO:0000313" key="4">
    <source>
        <dbReference type="RefSeq" id="XP_017774071.1"/>
    </source>
</evidence>
<reference evidence="4" key="1">
    <citation type="submission" date="2025-08" db="UniProtKB">
        <authorList>
            <consortium name="RefSeq"/>
        </authorList>
    </citation>
    <scope>IDENTIFICATION</scope>
    <source>
        <tissue evidence="4">Whole Larva</tissue>
    </source>
</reference>
<dbReference type="InterPro" id="IPR001837">
    <property type="entry name" value="Adenylate_cyclase-assoc_CAP"/>
</dbReference>
<dbReference type="PROSITE" id="PS51329">
    <property type="entry name" value="C_CAP_COFACTOR_C"/>
    <property type="match status" value="1"/>
</dbReference>
<dbReference type="InterPro" id="IPR016098">
    <property type="entry name" value="CAP/MinC_C"/>
</dbReference>
<dbReference type="SUPFAM" id="SSF101278">
    <property type="entry name" value="N-terminal domain of adenylylcyclase associated protein, CAP"/>
    <property type="match status" value="1"/>
</dbReference>
<dbReference type="Gene3D" id="1.25.40.330">
    <property type="entry name" value="Adenylate cyclase-associated CAP, N-terminal domain"/>
    <property type="match status" value="1"/>
</dbReference>
<dbReference type="InterPro" id="IPR036222">
    <property type="entry name" value="CAP_N_sf"/>
</dbReference>
<evidence type="ECO:0000256" key="1">
    <source>
        <dbReference type="ARBA" id="ARBA00007659"/>
    </source>
</evidence>
<dbReference type="InterPro" id="IPR036223">
    <property type="entry name" value="CAP_C_sf"/>
</dbReference>
<dbReference type="Proteomes" id="UP000695000">
    <property type="component" value="Unplaced"/>
</dbReference>
<feature type="domain" description="C-CAP/cofactor C-like" evidence="2">
    <location>
        <begin position="218"/>
        <end position="359"/>
    </location>
</feature>
<dbReference type="Pfam" id="PF08603">
    <property type="entry name" value="CAP_C"/>
    <property type="match status" value="1"/>
</dbReference>
<comment type="similarity">
    <text evidence="1">Belongs to the CAP family.</text>
</comment>
<dbReference type="SMART" id="SM00673">
    <property type="entry name" value="CARP"/>
    <property type="match status" value="2"/>
</dbReference>
<dbReference type="PANTHER" id="PTHR10652:SF0">
    <property type="entry name" value="ADENYLYL CYCLASE-ASSOCIATED PROTEIN"/>
    <property type="match status" value="1"/>
</dbReference>
<sequence length="381" mass="42865">MSIEKYQEILHGPLAEYVGISSEIGDVVAIQSQVVHKAFQAQLKYISAIYQTKQPKQADIADLLHPVSQHIKTVQEFCNKNRSSPHFNHLSAIGEGVSALAWITVRPSPSHYIKEIRDAGEYYTNRILREWRNVDINHIDWVNAWSRTLNELQEYVKNNHATGLVLKPKLLFDEINQGEHICRNLRKVDENARPKPSPSLAQDIKTATPTSAPFGERKKAITETAARFIRESNKWNIEHQNGNHGLTVCDAGMDNSIYLYKCADSTLTVKGKVNSIILDSCTKTSVLFDSVISALEFINCRAVRMQVISKVSTIMIMNTDGCQIYLSRDSLDVQIISSKSSEMNVLVPRGAGDYIEHPIPEQYKSTFVHGRGIVTVDMDNN</sequence>
<evidence type="ECO:0000313" key="3">
    <source>
        <dbReference type="Proteomes" id="UP000695000"/>
    </source>
</evidence>
<name>A0ABM1MHM1_NICVS</name>
<evidence type="ECO:0000259" key="2">
    <source>
        <dbReference type="PROSITE" id="PS51329"/>
    </source>
</evidence>
<dbReference type="SUPFAM" id="SSF69340">
    <property type="entry name" value="C-terminal domain of adenylylcyclase associated protein"/>
    <property type="match status" value="1"/>
</dbReference>
<keyword evidence="3" id="KW-1185">Reference proteome</keyword>
<dbReference type="Pfam" id="PF21938">
    <property type="entry name" value="CAP_N"/>
    <property type="match status" value="1"/>
</dbReference>
<dbReference type="InterPro" id="IPR028417">
    <property type="entry name" value="CAP_CS_C"/>
</dbReference>
<dbReference type="InterPro" id="IPR006599">
    <property type="entry name" value="CARP_motif"/>
</dbReference>
<protein>
    <submittedName>
        <fullName evidence="4">Adenylyl cyclase-associated protein 1-like</fullName>
    </submittedName>
</protein>
<dbReference type="PANTHER" id="PTHR10652">
    <property type="entry name" value="ADENYLYL CYCLASE-ASSOCIATED PROTEIN"/>
    <property type="match status" value="1"/>
</dbReference>
<dbReference type="InterPro" id="IPR017901">
    <property type="entry name" value="C-CAP_CF_C-like"/>
</dbReference>
<accession>A0ABM1MHM1</accession>
<dbReference type="GeneID" id="108560873"/>
<dbReference type="PROSITE" id="PS01089">
    <property type="entry name" value="CAP_2"/>
    <property type="match status" value="1"/>
</dbReference>
<dbReference type="RefSeq" id="XP_017774071.1">
    <property type="nucleotide sequence ID" value="XM_017918582.1"/>
</dbReference>
<organism evidence="3 4">
    <name type="scientific">Nicrophorus vespilloides</name>
    <name type="common">Boreal carrion beetle</name>
    <dbReference type="NCBI Taxonomy" id="110193"/>
    <lineage>
        <taxon>Eukaryota</taxon>
        <taxon>Metazoa</taxon>
        <taxon>Ecdysozoa</taxon>
        <taxon>Arthropoda</taxon>
        <taxon>Hexapoda</taxon>
        <taxon>Insecta</taxon>
        <taxon>Pterygota</taxon>
        <taxon>Neoptera</taxon>
        <taxon>Endopterygota</taxon>
        <taxon>Coleoptera</taxon>
        <taxon>Polyphaga</taxon>
        <taxon>Staphyliniformia</taxon>
        <taxon>Silphidae</taxon>
        <taxon>Nicrophorinae</taxon>
        <taxon>Nicrophorus</taxon>
    </lineage>
</organism>
<proteinExistence type="inferred from homology"/>
<dbReference type="InterPro" id="IPR053950">
    <property type="entry name" value="CAP_N"/>
</dbReference>